<feature type="region of interest" description="Disordered" evidence="1">
    <location>
        <begin position="233"/>
        <end position="292"/>
    </location>
</feature>
<proteinExistence type="predicted"/>
<gene>
    <name evidence="2" type="ORF">SAMEA4029009_CIC11G00000002787</name>
</gene>
<sequence length="516" mass="56322">MGKSPGQHLASCFCHKNSHCTCPVKEKKSSAAIKKEKKIAESISNVGFEKDVFGEEKHLEPPGSAIGANYLVEDVVMPFDTEQGLLGYFSNQLQDQSESDQYSAGSMNARGNYRSIDGLFDSKPLHPQQLQALNQFPNPPSDSDLDIVENMFPLFPLVGNCSFDDSKSLPLLPLPNSDNPLGNNGTRLPQDSKGHRSKDDDRLFVATRMNSSSSSSNFHGNPSLVHSSIGISHQSTTSLPGMTTAGHTQHPRPLKASASTSFGNVGISQQSSRPRRPESVLSIASTSSNTSKQNLFEASATTHHNLPKLASSGAFPPFHMSENNSTDDFNHPYYESSSLFNDAQLLSILSDYDDTSRIGHGNVTPQSSLPSRQPLQTRRKTSLSRSHSQLHHNQNSNLMNKEHPLLPLKSASSSESSPHQSQSFFSPALEQGAQFKNINGEPQLRKVTEETSNSSISALNNQMGISMDHILSPLENSSHFNGVAASNPAHPNHAEFMDITSIPMFQEFVNPLKNEF</sequence>
<feature type="region of interest" description="Disordered" evidence="1">
    <location>
        <begin position="173"/>
        <end position="198"/>
    </location>
</feature>
<protein>
    <submittedName>
        <fullName evidence="2">CIC11C00000002787</fullName>
    </submittedName>
</protein>
<evidence type="ECO:0000256" key="1">
    <source>
        <dbReference type="SAM" id="MobiDB-lite"/>
    </source>
</evidence>
<feature type="compositionally biased region" description="Polar residues" evidence="1">
    <location>
        <begin position="257"/>
        <end position="267"/>
    </location>
</feature>
<dbReference type="AlphaFoldDB" id="A0A1L0BCP0"/>
<feature type="compositionally biased region" description="Polar residues" evidence="1">
    <location>
        <begin position="233"/>
        <end position="247"/>
    </location>
</feature>
<feature type="compositionally biased region" description="Low complexity" evidence="1">
    <location>
        <begin position="173"/>
        <end position="184"/>
    </location>
</feature>
<feature type="compositionally biased region" description="Polar residues" evidence="1">
    <location>
        <begin position="383"/>
        <end position="399"/>
    </location>
</feature>
<reference evidence="2 3" key="1">
    <citation type="submission" date="2016-10" db="EMBL/GenBank/DDBJ databases">
        <authorList>
            <person name="de Groot N.N."/>
        </authorList>
    </citation>
    <scope>NUCLEOTIDE SEQUENCE [LARGE SCALE GENOMIC DNA]</scope>
    <source>
        <strain evidence="2 3">PYCC 4715</strain>
    </source>
</reference>
<name>A0A1L0BCP0_9ASCO</name>
<feature type="region of interest" description="Disordered" evidence="1">
    <location>
        <begin position="357"/>
        <end position="401"/>
    </location>
</feature>
<accession>A0A1L0BCP0</accession>
<evidence type="ECO:0000313" key="3">
    <source>
        <dbReference type="Proteomes" id="UP000182259"/>
    </source>
</evidence>
<feature type="compositionally biased region" description="Polar residues" evidence="1">
    <location>
        <begin position="282"/>
        <end position="292"/>
    </location>
</feature>
<evidence type="ECO:0000313" key="2">
    <source>
        <dbReference type="EMBL" id="SGZ49190.1"/>
    </source>
</evidence>
<dbReference type="Proteomes" id="UP000182259">
    <property type="component" value="Chromosome I"/>
</dbReference>
<feature type="compositionally biased region" description="Polar residues" evidence="1">
    <location>
        <begin position="363"/>
        <end position="376"/>
    </location>
</feature>
<organism evidence="2 3">
    <name type="scientific">Sungouiella intermedia</name>
    <dbReference type="NCBI Taxonomy" id="45354"/>
    <lineage>
        <taxon>Eukaryota</taxon>
        <taxon>Fungi</taxon>
        <taxon>Dikarya</taxon>
        <taxon>Ascomycota</taxon>
        <taxon>Saccharomycotina</taxon>
        <taxon>Pichiomycetes</taxon>
        <taxon>Metschnikowiaceae</taxon>
        <taxon>Sungouiella</taxon>
    </lineage>
</organism>
<dbReference type="EMBL" id="LT635764">
    <property type="protein sequence ID" value="SGZ49190.1"/>
    <property type="molecule type" value="Genomic_DNA"/>
</dbReference>